<comment type="caution">
    <text evidence="1">The sequence shown here is derived from an EMBL/GenBank/DDBJ whole genome shotgun (WGS) entry which is preliminary data.</text>
</comment>
<proteinExistence type="predicted"/>
<evidence type="ECO:0000313" key="2">
    <source>
        <dbReference type="Proteomes" id="UP001162992"/>
    </source>
</evidence>
<gene>
    <name evidence="1" type="ORF">O6H91_06G147100</name>
</gene>
<name>A0ACC2DK14_DIPCM</name>
<protein>
    <submittedName>
        <fullName evidence="1">Uncharacterized protein</fullName>
    </submittedName>
</protein>
<keyword evidence="2" id="KW-1185">Reference proteome</keyword>
<sequence length="111" mass="12773">MGMANGYAKEQKSSLLRLCFVYSSNLNKEGDMQSLMHRSSKMYLLFSQHTCEISWPISDSCSLKLFLFSFKATEIQPLVLLARRTANSETMQNSEQRDNAKQQTVRQKARL</sequence>
<organism evidence="1 2">
    <name type="scientific">Diphasiastrum complanatum</name>
    <name type="common">Issler's clubmoss</name>
    <name type="synonym">Lycopodium complanatum</name>
    <dbReference type="NCBI Taxonomy" id="34168"/>
    <lineage>
        <taxon>Eukaryota</taxon>
        <taxon>Viridiplantae</taxon>
        <taxon>Streptophyta</taxon>
        <taxon>Embryophyta</taxon>
        <taxon>Tracheophyta</taxon>
        <taxon>Lycopodiopsida</taxon>
        <taxon>Lycopodiales</taxon>
        <taxon>Lycopodiaceae</taxon>
        <taxon>Lycopodioideae</taxon>
        <taxon>Diphasiastrum</taxon>
    </lineage>
</organism>
<reference evidence="2" key="1">
    <citation type="journal article" date="2024" name="Proc. Natl. Acad. Sci. U.S.A.">
        <title>Extraordinary preservation of gene collinearity over three hundred million years revealed in homosporous lycophytes.</title>
        <authorList>
            <person name="Li C."/>
            <person name="Wickell D."/>
            <person name="Kuo L.Y."/>
            <person name="Chen X."/>
            <person name="Nie B."/>
            <person name="Liao X."/>
            <person name="Peng D."/>
            <person name="Ji J."/>
            <person name="Jenkins J."/>
            <person name="Williams M."/>
            <person name="Shu S."/>
            <person name="Plott C."/>
            <person name="Barry K."/>
            <person name="Rajasekar S."/>
            <person name="Grimwood J."/>
            <person name="Han X."/>
            <person name="Sun S."/>
            <person name="Hou Z."/>
            <person name="He W."/>
            <person name="Dai G."/>
            <person name="Sun C."/>
            <person name="Schmutz J."/>
            <person name="Leebens-Mack J.H."/>
            <person name="Li F.W."/>
            <person name="Wang L."/>
        </authorList>
    </citation>
    <scope>NUCLEOTIDE SEQUENCE [LARGE SCALE GENOMIC DNA]</scope>
    <source>
        <strain evidence="2">cv. PW_Plant_1</strain>
    </source>
</reference>
<dbReference type="Proteomes" id="UP001162992">
    <property type="component" value="Chromosome 6"/>
</dbReference>
<dbReference type="EMBL" id="CM055097">
    <property type="protein sequence ID" value="KAJ7554583.1"/>
    <property type="molecule type" value="Genomic_DNA"/>
</dbReference>
<accession>A0ACC2DK14</accession>
<evidence type="ECO:0000313" key="1">
    <source>
        <dbReference type="EMBL" id="KAJ7554583.1"/>
    </source>
</evidence>